<dbReference type="Proteomes" id="UP001148662">
    <property type="component" value="Unassembled WGS sequence"/>
</dbReference>
<accession>A0ACC1T7D9</accession>
<keyword evidence="2" id="KW-1185">Reference proteome</keyword>
<evidence type="ECO:0000313" key="1">
    <source>
        <dbReference type="EMBL" id="KAJ3555080.1"/>
    </source>
</evidence>
<protein>
    <submittedName>
        <fullName evidence="1">Uncharacterized protein</fullName>
    </submittedName>
</protein>
<evidence type="ECO:0000313" key="2">
    <source>
        <dbReference type="Proteomes" id="UP001148662"/>
    </source>
</evidence>
<proteinExistence type="predicted"/>
<name>A0ACC1T7D9_9APHY</name>
<reference evidence="1" key="1">
    <citation type="submission" date="2022-07" db="EMBL/GenBank/DDBJ databases">
        <title>Genome Sequence of Phlebia brevispora.</title>
        <authorList>
            <person name="Buettner E."/>
        </authorList>
    </citation>
    <scope>NUCLEOTIDE SEQUENCE</scope>
    <source>
        <strain evidence="1">MPL23</strain>
    </source>
</reference>
<gene>
    <name evidence="1" type="ORF">NM688_g2772</name>
</gene>
<comment type="caution">
    <text evidence="1">The sequence shown here is derived from an EMBL/GenBank/DDBJ whole genome shotgun (WGS) entry which is preliminary data.</text>
</comment>
<sequence length="431" mass="46556">MNSILSNLKRRSRSRTKPEFTSPSKAKPLHILPGVTEEDEERYSISSVRSTSPYQSPIHCARRSFGGSATVGGRCSQDITERKRDSRKVVLTGIEGLSFDDFFPLYDEPPRPAPIPPCARPVITTPPATRPLSDFSSKSIVCDGSLDELDLKLAAPKINFDFPASPSTPRTSRSHSPTPSCSSSRTTSTTASSRSASSRDGPITPLTSDDELQGPQMRAFQTPTRKPQRASMQVKKPEPLPLHAHSYEDDEDSDAEDAAWIVQSISDAFILSTPSSPISPMLSTSNVDLRARPDSLPPPPRMRTTGRSRFSKPLPVVPRLSIPPHSIRGPSIQLDPAFHSQANRHPAIPSRPPPPPPIRIDCPSPTMEEKTDELLRLLANAALDSGFLGTGLSGSLSPLLPSAPVTPSSAYIPETPATVPSSASHVSPCRH</sequence>
<organism evidence="1 2">
    <name type="scientific">Phlebia brevispora</name>
    <dbReference type="NCBI Taxonomy" id="194682"/>
    <lineage>
        <taxon>Eukaryota</taxon>
        <taxon>Fungi</taxon>
        <taxon>Dikarya</taxon>
        <taxon>Basidiomycota</taxon>
        <taxon>Agaricomycotina</taxon>
        <taxon>Agaricomycetes</taxon>
        <taxon>Polyporales</taxon>
        <taxon>Meruliaceae</taxon>
        <taxon>Phlebia</taxon>
    </lineage>
</organism>
<dbReference type="EMBL" id="JANHOG010000367">
    <property type="protein sequence ID" value="KAJ3555080.1"/>
    <property type="molecule type" value="Genomic_DNA"/>
</dbReference>